<name>A0A0P1MVD6_9BACT</name>
<dbReference type="Pfam" id="PF18962">
    <property type="entry name" value="Por_Secre_tail"/>
    <property type="match status" value="1"/>
</dbReference>
<accession>A0A0P1MVD6</accession>
<dbReference type="Proteomes" id="UP000199197">
    <property type="component" value="Unassembled WGS sequence"/>
</dbReference>
<dbReference type="Gene3D" id="2.60.40.4070">
    <property type="match status" value="1"/>
</dbReference>
<protein>
    <submittedName>
        <fullName evidence="3">Por secretion system C-terminal sorting domain-containing protein</fullName>
    </submittedName>
</protein>
<sequence length="378" mass="42859">MSMLNFLTKIYLKKLKIERVLKILTFFLIFAQLLYSQTFRLKRPVPDHIQINGSYLYGEPNIRDPQNRAHAGVDILVRYDTVYSACDGIIYFVAYNPYDTVGGFEPNGAGNYIFIKGRWEGKDLYLLYGHLSKPLKNQGDSVKAGEPIAISGNTGYSTGPHLHFEIRLGTPRFDAYRTRRNPELWFSMRGTGAIYGKIPNAPNSTRVDIKPDPKPRPPYTTFSYALTYNFNDPYIGSDDIYQENYAIGEVKPGTYTITALNELYTRIVTVRDGKVVCADPTTEVKESEIIADKFELYQNYPNPFNSSTVIRFYLPEASHVVLKIYDLLGREVKTLVDEEKGAGLHYAIFDASGLASGVYVYTIFAGEYVASKFMIFVK</sequence>
<dbReference type="SUPFAM" id="SSF51261">
    <property type="entry name" value="Duplicated hybrid motif"/>
    <property type="match status" value="1"/>
</dbReference>
<dbReference type="RefSeq" id="WP_234697237.1">
    <property type="nucleotide sequence ID" value="NZ_CZVW01000006.1"/>
</dbReference>
<keyword evidence="4" id="KW-1185">Reference proteome</keyword>
<dbReference type="InterPro" id="IPR011055">
    <property type="entry name" value="Dup_hybrid_motif"/>
</dbReference>
<proteinExistence type="predicted"/>
<dbReference type="Pfam" id="PF01551">
    <property type="entry name" value="Peptidase_M23"/>
    <property type="match status" value="1"/>
</dbReference>
<feature type="domain" description="Secretion system C-terminal sorting" evidence="2">
    <location>
        <begin position="300"/>
        <end position="375"/>
    </location>
</feature>
<dbReference type="InterPro" id="IPR016047">
    <property type="entry name" value="M23ase_b-sheet_dom"/>
</dbReference>
<evidence type="ECO:0000313" key="4">
    <source>
        <dbReference type="Proteomes" id="UP000199197"/>
    </source>
</evidence>
<dbReference type="NCBIfam" id="TIGR04183">
    <property type="entry name" value="Por_Secre_tail"/>
    <property type="match status" value="1"/>
</dbReference>
<dbReference type="GO" id="GO:0004222">
    <property type="term" value="F:metalloendopeptidase activity"/>
    <property type="evidence" value="ECO:0007669"/>
    <property type="project" value="TreeGrafter"/>
</dbReference>
<gene>
    <name evidence="3" type="ORF">JGI23_00758</name>
</gene>
<dbReference type="EMBL" id="CZVW01000006">
    <property type="protein sequence ID" value="CUS99902.1"/>
    <property type="molecule type" value="Genomic_DNA"/>
</dbReference>
<dbReference type="CDD" id="cd12797">
    <property type="entry name" value="M23_peptidase"/>
    <property type="match status" value="1"/>
</dbReference>
<organism evidence="3 4">
    <name type="scientific">Candidatus Chryseopegocella kryptomonas</name>
    <dbReference type="NCBI Taxonomy" id="1633643"/>
    <lineage>
        <taxon>Bacteria</taxon>
        <taxon>Pseudomonadati</taxon>
        <taxon>Candidatus Kryptoniota</taxon>
        <taxon>Candidatus Chryseopegocella</taxon>
    </lineage>
</organism>
<evidence type="ECO:0000259" key="2">
    <source>
        <dbReference type="Pfam" id="PF18962"/>
    </source>
</evidence>
<evidence type="ECO:0000313" key="3">
    <source>
        <dbReference type="EMBL" id="CUS99902.1"/>
    </source>
</evidence>
<dbReference type="PANTHER" id="PTHR21666">
    <property type="entry name" value="PEPTIDASE-RELATED"/>
    <property type="match status" value="1"/>
</dbReference>
<evidence type="ECO:0000259" key="1">
    <source>
        <dbReference type="Pfam" id="PF01551"/>
    </source>
</evidence>
<dbReference type="PANTHER" id="PTHR21666:SF270">
    <property type="entry name" value="MUREIN HYDROLASE ACTIVATOR ENVC"/>
    <property type="match status" value="1"/>
</dbReference>
<dbReference type="InterPro" id="IPR050570">
    <property type="entry name" value="Cell_wall_metabolism_enzyme"/>
</dbReference>
<dbReference type="AlphaFoldDB" id="A0A0P1MVD6"/>
<dbReference type="InterPro" id="IPR026444">
    <property type="entry name" value="Secre_tail"/>
</dbReference>
<reference evidence="4" key="1">
    <citation type="submission" date="2015-11" db="EMBL/GenBank/DDBJ databases">
        <authorList>
            <person name="Varghese N."/>
        </authorList>
    </citation>
    <scope>NUCLEOTIDE SEQUENCE [LARGE SCALE GENOMIC DNA]</scope>
    <source>
        <strain evidence="4">JGI-23</strain>
    </source>
</reference>
<feature type="domain" description="M23ase beta-sheet core" evidence="1">
    <location>
        <begin position="69"/>
        <end position="170"/>
    </location>
</feature>
<dbReference type="Gene3D" id="2.70.70.10">
    <property type="entry name" value="Glucose Permease (Domain IIA)"/>
    <property type="match status" value="1"/>
</dbReference>